<dbReference type="SUPFAM" id="SSF56112">
    <property type="entry name" value="Protein kinase-like (PK-like)"/>
    <property type="match status" value="1"/>
</dbReference>
<evidence type="ECO:0000259" key="2">
    <source>
        <dbReference type="Pfam" id="PF01636"/>
    </source>
</evidence>
<dbReference type="Pfam" id="PF01636">
    <property type="entry name" value="APH"/>
    <property type="match status" value="1"/>
</dbReference>
<dbReference type="Proteomes" id="UP001501705">
    <property type="component" value="Unassembled WGS sequence"/>
</dbReference>
<accession>A0ABP4N6L8</accession>
<feature type="domain" description="Aminoglycoside phosphotransferase" evidence="2">
    <location>
        <begin position="30"/>
        <end position="218"/>
    </location>
</feature>
<evidence type="ECO:0000313" key="3">
    <source>
        <dbReference type="EMBL" id="GAA1554295.1"/>
    </source>
</evidence>
<gene>
    <name evidence="3" type="ORF">GCM10009804_08960</name>
</gene>
<dbReference type="EMBL" id="BAAAPH010000002">
    <property type="protein sequence ID" value="GAA1554295.1"/>
    <property type="molecule type" value="Genomic_DNA"/>
</dbReference>
<proteinExistence type="predicted"/>
<dbReference type="InterPro" id="IPR011009">
    <property type="entry name" value="Kinase-like_dom_sf"/>
</dbReference>
<dbReference type="Gene3D" id="3.90.1200.10">
    <property type="match status" value="1"/>
</dbReference>
<name>A0ABP4N6L8_9ACTN</name>
<evidence type="ECO:0000313" key="4">
    <source>
        <dbReference type="Proteomes" id="UP001501705"/>
    </source>
</evidence>
<feature type="region of interest" description="Disordered" evidence="1">
    <location>
        <begin position="1"/>
        <end position="22"/>
    </location>
</feature>
<keyword evidence="4" id="KW-1185">Reference proteome</keyword>
<sequence length="289" mass="30700">MNWQPSPAWKGLTNGTGQANGGVWRTPDGTVVKRLIPGVRAPRHHAYWERQALVAESGIVARTPGLHAPECLGVERDDEGITLRTAYTPPAEWSPEALAEALGRFAASGLVEPSWGARNILRDRLRTVEQRGGWAPLIHAGLAPPAVPELWHHREAALATLDALPKVPTHGDAHPANLPGRDGADVIAIDWEQFGLGPTGFDLAYLALAVDVPLQALAAAHGETTATDIRGATYADSGNSGDLLRGATLVAAYTAISRAAWSLTQPNPGDHLHRLTTLSTLIANAPTYI</sequence>
<reference evidence="4" key="1">
    <citation type="journal article" date="2019" name="Int. J. Syst. Evol. Microbiol.">
        <title>The Global Catalogue of Microorganisms (GCM) 10K type strain sequencing project: providing services to taxonomists for standard genome sequencing and annotation.</title>
        <authorList>
            <consortium name="The Broad Institute Genomics Platform"/>
            <consortium name="The Broad Institute Genome Sequencing Center for Infectious Disease"/>
            <person name="Wu L."/>
            <person name="Ma J."/>
        </authorList>
    </citation>
    <scope>NUCLEOTIDE SEQUENCE [LARGE SCALE GENOMIC DNA]</scope>
    <source>
        <strain evidence="4">JCM 15572</strain>
    </source>
</reference>
<dbReference type="RefSeq" id="WP_344232012.1">
    <property type="nucleotide sequence ID" value="NZ_BAAAPH010000002.1"/>
</dbReference>
<protein>
    <recommendedName>
        <fullName evidence="2">Aminoglycoside phosphotransferase domain-containing protein</fullName>
    </recommendedName>
</protein>
<evidence type="ECO:0000256" key="1">
    <source>
        <dbReference type="SAM" id="MobiDB-lite"/>
    </source>
</evidence>
<organism evidence="3 4">
    <name type="scientific">Kribbella hippodromi</name>
    <dbReference type="NCBI Taxonomy" id="434347"/>
    <lineage>
        <taxon>Bacteria</taxon>
        <taxon>Bacillati</taxon>
        <taxon>Actinomycetota</taxon>
        <taxon>Actinomycetes</taxon>
        <taxon>Propionibacteriales</taxon>
        <taxon>Kribbellaceae</taxon>
        <taxon>Kribbella</taxon>
    </lineage>
</organism>
<comment type="caution">
    <text evidence="3">The sequence shown here is derived from an EMBL/GenBank/DDBJ whole genome shotgun (WGS) entry which is preliminary data.</text>
</comment>
<dbReference type="InterPro" id="IPR002575">
    <property type="entry name" value="Aminoglycoside_PTrfase"/>
</dbReference>